<feature type="transmembrane region" description="Helical" evidence="6">
    <location>
        <begin position="166"/>
        <end position="185"/>
    </location>
</feature>
<reference evidence="7 8" key="1">
    <citation type="submission" date="2016-10" db="EMBL/GenBank/DDBJ databases">
        <authorList>
            <person name="de Groot N.N."/>
        </authorList>
    </citation>
    <scope>NUCLEOTIDE SEQUENCE [LARGE SCALE GENOMIC DNA]</scope>
    <source>
        <strain evidence="7 8">DSM 22274</strain>
    </source>
</reference>
<evidence type="ECO:0000256" key="5">
    <source>
        <dbReference type="ARBA" id="ARBA00023136"/>
    </source>
</evidence>
<sequence>MEPQALTGFLIVAITLTCTPGPDWAFAIAAGLGRRSFVPAVAGLCSGYVLHTVLLAAGIAALMAAIPSLLLWLTVAGAIYLLWLGFVTTKSWRGAGFVTVGPNGEIPTATTAGTVAAPDASRSAWGSFLQGFGTSSINPKGLLLFVALTPQFIKTDAALSVPLQSAILGLSFVLSTAVIYTLVAAGSRKLLRSRPGAARGVTLSSGIIMCGLGAVLLIEQIGPVTAAARQLSALA</sequence>
<evidence type="ECO:0000256" key="1">
    <source>
        <dbReference type="ARBA" id="ARBA00004651"/>
    </source>
</evidence>
<keyword evidence="2" id="KW-1003">Cell membrane</keyword>
<keyword evidence="4 6" id="KW-1133">Transmembrane helix</keyword>
<dbReference type="EMBL" id="FNTV01000001">
    <property type="protein sequence ID" value="SEE95122.1"/>
    <property type="molecule type" value="Genomic_DNA"/>
</dbReference>
<feature type="transmembrane region" description="Helical" evidence="6">
    <location>
        <begin position="197"/>
        <end position="218"/>
    </location>
</feature>
<dbReference type="RefSeq" id="WP_074712462.1">
    <property type="nucleotide sequence ID" value="NZ_FNTV01000001.1"/>
</dbReference>
<organism evidence="7 8">
    <name type="scientific">Arthrobacter alpinus</name>
    <dbReference type="NCBI Taxonomy" id="656366"/>
    <lineage>
        <taxon>Bacteria</taxon>
        <taxon>Bacillati</taxon>
        <taxon>Actinomycetota</taxon>
        <taxon>Actinomycetes</taxon>
        <taxon>Micrococcales</taxon>
        <taxon>Micrococcaceae</taxon>
        <taxon>Arthrobacter</taxon>
    </lineage>
</organism>
<evidence type="ECO:0000256" key="6">
    <source>
        <dbReference type="SAM" id="Phobius"/>
    </source>
</evidence>
<dbReference type="Pfam" id="PF01810">
    <property type="entry name" value="LysE"/>
    <property type="match status" value="1"/>
</dbReference>
<proteinExistence type="predicted"/>
<gene>
    <name evidence="7" type="ORF">SAMN04489740_3287</name>
</gene>
<evidence type="ECO:0000256" key="2">
    <source>
        <dbReference type="ARBA" id="ARBA00022475"/>
    </source>
</evidence>
<keyword evidence="3 6" id="KW-0812">Transmembrane</keyword>
<dbReference type="Proteomes" id="UP000182725">
    <property type="component" value="Unassembled WGS sequence"/>
</dbReference>
<accession>A0A1H5N0J8</accession>
<keyword evidence="5 6" id="KW-0472">Membrane</keyword>
<evidence type="ECO:0000256" key="4">
    <source>
        <dbReference type="ARBA" id="ARBA00022989"/>
    </source>
</evidence>
<feature type="transmembrane region" description="Helical" evidence="6">
    <location>
        <begin position="69"/>
        <end position="87"/>
    </location>
</feature>
<dbReference type="PANTHER" id="PTHR30086:SF20">
    <property type="entry name" value="ARGININE EXPORTER PROTEIN ARGO-RELATED"/>
    <property type="match status" value="1"/>
</dbReference>
<dbReference type="AlphaFoldDB" id="A0A1H5N0J8"/>
<evidence type="ECO:0000313" key="8">
    <source>
        <dbReference type="Proteomes" id="UP000182725"/>
    </source>
</evidence>
<dbReference type="GO" id="GO:0015171">
    <property type="term" value="F:amino acid transmembrane transporter activity"/>
    <property type="evidence" value="ECO:0007669"/>
    <property type="project" value="TreeGrafter"/>
</dbReference>
<name>A0A1H5N0J8_9MICC</name>
<comment type="subcellular location">
    <subcellularLocation>
        <location evidence="1">Cell membrane</location>
        <topology evidence="1">Multi-pass membrane protein</topology>
    </subcellularLocation>
</comment>
<evidence type="ECO:0000256" key="3">
    <source>
        <dbReference type="ARBA" id="ARBA00022692"/>
    </source>
</evidence>
<protein>
    <submittedName>
        <fullName evidence="7">Threonine/homoserine/homoserine lactone efflux protein</fullName>
    </submittedName>
</protein>
<evidence type="ECO:0000313" key="7">
    <source>
        <dbReference type="EMBL" id="SEE95122.1"/>
    </source>
</evidence>
<dbReference type="InterPro" id="IPR001123">
    <property type="entry name" value="LeuE-type"/>
</dbReference>
<dbReference type="PANTHER" id="PTHR30086">
    <property type="entry name" value="ARGININE EXPORTER PROTEIN ARGO"/>
    <property type="match status" value="1"/>
</dbReference>
<dbReference type="GO" id="GO:0005886">
    <property type="term" value="C:plasma membrane"/>
    <property type="evidence" value="ECO:0007669"/>
    <property type="project" value="UniProtKB-SubCell"/>
</dbReference>
<feature type="transmembrane region" description="Helical" evidence="6">
    <location>
        <begin position="37"/>
        <end position="62"/>
    </location>
</feature>